<name>A0ABV9AHX2_9ACTN</name>
<dbReference type="InterPro" id="IPR036390">
    <property type="entry name" value="WH_DNA-bd_sf"/>
</dbReference>
<evidence type="ECO:0000313" key="7">
    <source>
        <dbReference type="Proteomes" id="UP001595839"/>
    </source>
</evidence>
<feature type="domain" description="O-methyltransferase C-terminal" evidence="4">
    <location>
        <begin position="135"/>
        <end position="329"/>
    </location>
</feature>
<dbReference type="RefSeq" id="WP_381182187.1">
    <property type="nucleotide sequence ID" value="NZ_JBHSFK010000003.1"/>
</dbReference>
<keyword evidence="3" id="KW-0949">S-adenosyl-L-methionine</keyword>
<keyword evidence="2" id="KW-0808">Transferase</keyword>
<reference evidence="7" key="1">
    <citation type="journal article" date="2019" name="Int. J. Syst. Evol. Microbiol.">
        <title>The Global Catalogue of Microorganisms (GCM) 10K type strain sequencing project: providing services to taxonomists for standard genome sequencing and annotation.</title>
        <authorList>
            <consortium name="The Broad Institute Genomics Platform"/>
            <consortium name="The Broad Institute Genome Sequencing Center for Infectious Disease"/>
            <person name="Wu L."/>
            <person name="Ma J."/>
        </authorList>
    </citation>
    <scope>NUCLEOTIDE SEQUENCE [LARGE SCALE GENOMIC DNA]</scope>
    <source>
        <strain evidence="7">CGMCC 4.7177</strain>
    </source>
</reference>
<dbReference type="PANTHER" id="PTHR43712">
    <property type="entry name" value="PUTATIVE (AFU_ORTHOLOGUE AFUA_4G14580)-RELATED"/>
    <property type="match status" value="1"/>
</dbReference>
<dbReference type="SUPFAM" id="SSF46785">
    <property type="entry name" value="Winged helix' DNA-binding domain"/>
    <property type="match status" value="1"/>
</dbReference>
<dbReference type="InterPro" id="IPR029063">
    <property type="entry name" value="SAM-dependent_MTases_sf"/>
</dbReference>
<dbReference type="Proteomes" id="UP001595839">
    <property type="component" value="Unassembled WGS sequence"/>
</dbReference>
<evidence type="ECO:0000256" key="2">
    <source>
        <dbReference type="ARBA" id="ARBA00022679"/>
    </source>
</evidence>
<sequence length="350" mass="37971">MTAADNSVPTASTAGPIDDPFDIMLVGWSFMRSKLLMTALELGLFEELSKEPGTVGNIASRLGLHERGSTDFLDALAALGVLERGEGGVYRNSPAANRNLIPGQQGYVGGFLTMTTEFMGAGWESLATMLRTGDAHGQDADKVPFAQIFRDPQRLRQFLSAMDSLNGAIGPELARRYDWSRHQSFVDIGGARGNLAGTLLRAHPHLRGGVFDRPVMKPFLEELADERGVLDRIAFHGGDFYVNEIPGADVVIFGNVLHDTPVATRQNLIAQAYARIPVGGAVIVYDPMIDDERRVADNLLLSLTMMLQSPAGNEYTPSECRGWMEEAGLEIEDVFSLPAHVTAVVGRKTA</sequence>
<evidence type="ECO:0000259" key="5">
    <source>
        <dbReference type="Pfam" id="PF08100"/>
    </source>
</evidence>
<dbReference type="InterPro" id="IPR012967">
    <property type="entry name" value="COMT_dimerisation"/>
</dbReference>
<dbReference type="Gene3D" id="3.40.50.150">
    <property type="entry name" value="Vaccinia Virus protein VP39"/>
    <property type="match status" value="1"/>
</dbReference>
<dbReference type="Pfam" id="PF00891">
    <property type="entry name" value="Methyltransf_2"/>
    <property type="match status" value="1"/>
</dbReference>
<accession>A0ABV9AHX2</accession>
<dbReference type="SUPFAM" id="SSF53335">
    <property type="entry name" value="S-adenosyl-L-methionine-dependent methyltransferases"/>
    <property type="match status" value="1"/>
</dbReference>
<dbReference type="InterPro" id="IPR016461">
    <property type="entry name" value="COMT-like"/>
</dbReference>
<keyword evidence="7" id="KW-1185">Reference proteome</keyword>
<gene>
    <name evidence="6" type="ORF">ACFPIH_06645</name>
</gene>
<dbReference type="Gene3D" id="1.10.10.10">
    <property type="entry name" value="Winged helix-like DNA-binding domain superfamily/Winged helix DNA-binding domain"/>
    <property type="match status" value="1"/>
</dbReference>
<dbReference type="InterPro" id="IPR036388">
    <property type="entry name" value="WH-like_DNA-bd_sf"/>
</dbReference>
<dbReference type="Pfam" id="PF08100">
    <property type="entry name" value="Dimerisation"/>
    <property type="match status" value="1"/>
</dbReference>
<evidence type="ECO:0000259" key="4">
    <source>
        <dbReference type="Pfam" id="PF00891"/>
    </source>
</evidence>
<protein>
    <submittedName>
        <fullName evidence="6">Methyltransferase</fullName>
    </submittedName>
</protein>
<proteinExistence type="predicted"/>
<evidence type="ECO:0000256" key="1">
    <source>
        <dbReference type="ARBA" id="ARBA00022603"/>
    </source>
</evidence>
<evidence type="ECO:0000313" key="6">
    <source>
        <dbReference type="EMBL" id="MFC4499204.1"/>
    </source>
</evidence>
<keyword evidence="1 6" id="KW-0489">Methyltransferase</keyword>
<dbReference type="PIRSF" id="PIRSF005739">
    <property type="entry name" value="O-mtase"/>
    <property type="match status" value="1"/>
</dbReference>
<dbReference type="PROSITE" id="PS51683">
    <property type="entry name" value="SAM_OMT_II"/>
    <property type="match status" value="1"/>
</dbReference>
<comment type="caution">
    <text evidence="6">The sequence shown here is derived from an EMBL/GenBank/DDBJ whole genome shotgun (WGS) entry which is preliminary data.</text>
</comment>
<feature type="domain" description="O-methyltransferase dimerisation" evidence="5">
    <location>
        <begin position="29"/>
        <end position="98"/>
    </location>
</feature>
<dbReference type="PANTHER" id="PTHR43712:SF2">
    <property type="entry name" value="O-METHYLTRANSFERASE CICE"/>
    <property type="match status" value="1"/>
</dbReference>
<dbReference type="GO" id="GO:0008168">
    <property type="term" value="F:methyltransferase activity"/>
    <property type="evidence" value="ECO:0007669"/>
    <property type="project" value="UniProtKB-KW"/>
</dbReference>
<evidence type="ECO:0000256" key="3">
    <source>
        <dbReference type="ARBA" id="ARBA00022691"/>
    </source>
</evidence>
<dbReference type="GO" id="GO:0032259">
    <property type="term" value="P:methylation"/>
    <property type="evidence" value="ECO:0007669"/>
    <property type="project" value="UniProtKB-KW"/>
</dbReference>
<dbReference type="InterPro" id="IPR001077">
    <property type="entry name" value="COMT_C"/>
</dbReference>
<dbReference type="EMBL" id="JBHSFK010000003">
    <property type="protein sequence ID" value="MFC4499204.1"/>
    <property type="molecule type" value="Genomic_DNA"/>
</dbReference>
<organism evidence="6 7">
    <name type="scientific">Streptomyces vulcanius</name>
    <dbReference type="NCBI Taxonomy" id="1441876"/>
    <lineage>
        <taxon>Bacteria</taxon>
        <taxon>Bacillati</taxon>
        <taxon>Actinomycetota</taxon>
        <taxon>Actinomycetes</taxon>
        <taxon>Kitasatosporales</taxon>
        <taxon>Streptomycetaceae</taxon>
        <taxon>Streptomyces</taxon>
    </lineage>
</organism>